<proteinExistence type="inferred from homology"/>
<evidence type="ECO:0000259" key="6">
    <source>
        <dbReference type="PROSITE" id="PS51764"/>
    </source>
</evidence>
<comment type="caution">
    <text evidence="7">The sequence shown here is derived from an EMBL/GenBank/DDBJ whole genome shotgun (WGS) entry which is preliminary data.</text>
</comment>
<evidence type="ECO:0000256" key="5">
    <source>
        <dbReference type="SAM" id="Phobius"/>
    </source>
</evidence>
<keyword evidence="2 4" id="KW-0378">Hydrolase</keyword>
<evidence type="ECO:0000256" key="1">
    <source>
        <dbReference type="ARBA" id="ARBA00007754"/>
    </source>
</evidence>
<dbReference type="Gene3D" id="3.20.20.80">
    <property type="entry name" value="Glycosidases"/>
    <property type="match status" value="1"/>
</dbReference>
<evidence type="ECO:0000313" key="8">
    <source>
        <dbReference type="Proteomes" id="UP001527925"/>
    </source>
</evidence>
<feature type="transmembrane region" description="Helical" evidence="5">
    <location>
        <begin position="12"/>
        <end position="36"/>
    </location>
</feature>
<organism evidence="7 8">
    <name type="scientific">Polyrhizophydium stewartii</name>
    <dbReference type="NCBI Taxonomy" id="2732419"/>
    <lineage>
        <taxon>Eukaryota</taxon>
        <taxon>Fungi</taxon>
        <taxon>Fungi incertae sedis</taxon>
        <taxon>Chytridiomycota</taxon>
        <taxon>Chytridiomycota incertae sedis</taxon>
        <taxon>Chytridiomycetes</taxon>
        <taxon>Rhizophydiales</taxon>
        <taxon>Rhizophydiales incertae sedis</taxon>
        <taxon>Polyrhizophydium</taxon>
    </lineage>
</organism>
<gene>
    <name evidence="7" type="ORF">HK105_208810</name>
</gene>
<comment type="similarity">
    <text evidence="1 4">Belongs to the glycosyl hydrolase 26 family.</text>
</comment>
<keyword evidence="5" id="KW-0472">Membrane</keyword>
<dbReference type="Proteomes" id="UP001527925">
    <property type="component" value="Unassembled WGS sequence"/>
</dbReference>
<feature type="domain" description="GH26" evidence="6">
    <location>
        <begin position="68"/>
        <end position="416"/>
    </location>
</feature>
<name>A0ABR4MWR2_9FUNG</name>
<accession>A0ABR4MWR2</accession>
<feature type="active site" description="Proton donor" evidence="4">
    <location>
        <position position="185"/>
    </location>
</feature>
<reference evidence="7 8" key="1">
    <citation type="submission" date="2023-09" db="EMBL/GenBank/DDBJ databases">
        <title>Pangenome analysis of Batrachochytrium dendrobatidis and related Chytrids.</title>
        <authorList>
            <person name="Yacoub M.N."/>
            <person name="Stajich J.E."/>
            <person name="James T.Y."/>
        </authorList>
    </citation>
    <scope>NUCLEOTIDE SEQUENCE [LARGE SCALE GENOMIC DNA]</scope>
    <source>
        <strain evidence="7 8">JEL0888</strain>
    </source>
</reference>
<evidence type="ECO:0000256" key="4">
    <source>
        <dbReference type="PROSITE-ProRule" id="PRU01100"/>
    </source>
</evidence>
<dbReference type="PROSITE" id="PS51764">
    <property type="entry name" value="GH26"/>
    <property type="match status" value="1"/>
</dbReference>
<dbReference type="InterPro" id="IPR017853">
    <property type="entry name" value="GH"/>
</dbReference>
<evidence type="ECO:0000313" key="7">
    <source>
        <dbReference type="EMBL" id="KAL2911709.1"/>
    </source>
</evidence>
<dbReference type="PANTHER" id="PTHR40079">
    <property type="entry name" value="MANNAN ENDO-1,4-BETA-MANNOSIDASE E-RELATED"/>
    <property type="match status" value="1"/>
</dbReference>
<keyword evidence="5" id="KW-0812">Transmembrane</keyword>
<keyword evidence="3 4" id="KW-0326">Glycosidase</keyword>
<evidence type="ECO:0000256" key="2">
    <source>
        <dbReference type="ARBA" id="ARBA00022801"/>
    </source>
</evidence>
<dbReference type="InterPro" id="IPR000805">
    <property type="entry name" value="Glyco_hydro_26"/>
</dbReference>
<dbReference type="SUPFAM" id="SSF51445">
    <property type="entry name" value="(Trans)glycosidases"/>
    <property type="match status" value="1"/>
</dbReference>
<dbReference type="EMBL" id="JADGIZ020000090">
    <property type="protein sequence ID" value="KAL2911709.1"/>
    <property type="molecule type" value="Genomic_DNA"/>
</dbReference>
<dbReference type="PANTHER" id="PTHR40079:SF4">
    <property type="entry name" value="GH26 DOMAIN-CONTAINING PROTEIN-RELATED"/>
    <property type="match status" value="1"/>
</dbReference>
<keyword evidence="5" id="KW-1133">Transmembrane helix</keyword>
<sequence>MGNRVCMSRRTLAFFFWLKATFAMALSMAGLGYMVYRIYVLHRDAVAPIGTTPKSVPIPIDPASAVCRRSSSLAPLEPPTGNTLIGYHYDWSYDTPALFANRVGLRPAVVNAFMAMQPSATNALDWNMLSWHAWQVSLVGGIFQLSIMPTTLTGIPDEAYTTIAAQIKAINSERGVPMIVRFGHEMNGNWMTYGYKPSQYTTEFRRITNAIRAQTNMTAMMWAPNIGLSYPWTTGGVIDLPTAATDPTNFALMDTNGDGKLDGGDDPYGPYYPGDEYVDWVGISLYWYISAGANTLIQDGYIYANLKGSITGDSAVGLNLTARNFYDRFASAKNKPMALPESGAPWVASAVTAATTTTELLVKQSWWTQVLSTQTLQVDFPLLKLVVNFEEKKTDTAGTADNDWRVGNSSVVYTPYASFINSKTNLVLANRLSFSCGGTLSVS</sequence>
<protein>
    <recommendedName>
        <fullName evidence="6">GH26 domain-containing protein</fullName>
    </recommendedName>
</protein>
<feature type="active site" description="Nucleophile" evidence="4">
    <location>
        <position position="341"/>
    </location>
</feature>
<keyword evidence="8" id="KW-1185">Reference proteome</keyword>
<dbReference type="Pfam" id="PF02156">
    <property type="entry name" value="Glyco_hydro_26"/>
    <property type="match status" value="1"/>
</dbReference>
<evidence type="ECO:0000256" key="3">
    <source>
        <dbReference type="ARBA" id="ARBA00023295"/>
    </source>
</evidence>
<dbReference type="InterPro" id="IPR022790">
    <property type="entry name" value="GH26_dom"/>
</dbReference>